<sequence>MEIISILLFGVACGLVGAHVMDAFMRAVSSAYSDRVDMILALGSFFSSSPAQAKKLGTSIHSVSGAIFGALYLLIIYQLDALIFPYALFLGIGFSFFHGMVVSYGLMFVIGERHPLKQYRKVTLEVGLLHLVGHMIFGAVTGLLGGLLGLVLG</sequence>
<evidence type="ECO:0000313" key="3">
    <source>
        <dbReference type="Proteomes" id="UP000000925"/>
    </source>
</evidence>
<accession>D5ELE5</accession>
<evidence type="ECO:0000256" key="1">
    <source>
        <dbReference type="SAM" id="Phobius"/>
    </source>
</evidence>
<dbReference type="Proteomes" id="UP000000925">
    <property type="component" value="Chromosome"/>
</dbReference>
<dbReference type="STRING" id="583355.Caka_2063"/>
<proteinExistence type="predicted"/>
<organism evidence="2 3">
    <name type="scientific">Coraliomargarita akajimensis (strain DSM 45221 / IAM 15411 / JCM 23193 / KCTC 12865 / 04OKA010-24)</name>
    <dbReference type="NCBI Taxonomy" id="583355"/>
    <lineage>
        <taxon>Bacteria</taxon>
        <taxon>Pseudomonadati</taxon>
        <taxon>Verrucomicrobiota</taxon>
        <taxon>Opitutia</taxon>
        <taxon>Puniceicoccales</taxon>
        <taxon>Coraliomargaritaceae</taxon>
        <taxon>Coraliomargarita</taxon>
    </lineage>
</organism>
<dbReference type="KEGG" id="caa:Caka_2063"/>
<feature type="transmembrane region" description="Helical" evidence="1">
    <location>
        <begin position="131"/>
        <end position="152"/>
    </location>
</feature>
<name>D5ELE5_CORAD</name>
<protein>
    <submittedName>
        <fullName evidence="2">Uncharacterized protein</fullName>
    </submittedName>
</protein>
<dbReference type="AlphaFoldDB" id="D5ELE5"/>
<gene>
    <name evidence="2" type="ordered locus">Caka_2063</name>
</gene>
<evidence type="ECO:0000313" key="2">
    <source>
        <dbReference type="EMBL" id="ADE55081.1"/>
    </source>
</evidence>
<feature type="transmembrane region" description="Helical" evidence="1">
    <location>
        <begin position="87"/>
        <end position="111"/>
    </location>
</feature>
<dbReference type="RefSeq" id="WP_013043803.1">
    <property type="nucleotide sequence ID" value="NC_014008.1"/>
</dbReference>
<dbReference type="EMBL" id="CP001998">
    <property type="protein sequence ID" value="ADE55081.1"/>
    <property type="molecule type" value="Genomic_DNA"/>
</dbReference>
<dbReference type="OrthoDB" id="196794at2"/>
<dbReference type="eggNOG" id="ENOG50321IQ">
    <property type="taxonomic scope" value="Bacteria"/>
</dbReference>
<keyword evidence="1" id="KW-0472">Membrane</keyword>
<keyword evidence="1" id="KW-0812">Transmembrane</keyword>
<keyword evidence="3" id="KW-1185">Reference proteome</keyword>
<reference evidence="2 3" key="1">
    <citation type="journal article" date="2010" name="Stand. Genomic Sci.">
        <title>Complete genome sequence of Coraliomargarita akajimensis type strain (04OKA010-24).</title>
        <authorList>
            <person name="Mavromatis K."/>
            <person name="Abt B."/>
            <person name="Brambilla E."/>
            <person name="Lapidus A."/>
            <person name="Copeland A."/>
            <person name="Deshpande S."/>
            <person name="Nolan M."/>
            <person name="Lucas S."/>
            <person name="Tice H."/>
            <person name="Cheng J.F."/>
            <person name="Han C."/>
            <person name="Detter J.C."/>
            <person name="Woyke T."/>
            <person name="Goodwin L."/>
            <person name="Pitluck S."/>
            <person name="Held B."/>
            <person name="Brettin T."/>
            <person name="Tapia R."/>
            <person name="Ivanova N."/>
            <person name="Mikhailova N."/>
            <person name="Pati A."/>
            <person name="Liolios K."/>
            <person name="Chen A."/>
            <person name="Palaniappan K."/>
            <person name="Land M."/>
            <person name="Hauser L."/>
            <person name="Chang Y.J."/>
            <person name="Jeffries C.D."/>
            <person name="Rohde M."/>
            <person name="Goker M."/>
            <person name="Bristow J."/>
            <person name="Eisen J.A."/>
            <person name="Markowitz V."/>
            <person name="Hugenholtz P."/>
            <person name="Klenk H.P."/>
            <person name="Kyrpides N.C."/>
        </authorList>
    </citation>
    <scope>NUCLEOTIDE SEQUENCE [LARGE SCALE GENOMIC DNA]</scope>
    <source>
        <strain evidence="3">DSM 45221 / IAM 15411 / JCM 23193 / KCTC 12865</strain>
    </source>
</reference>
<keyword evidence="1" id="KW-1133">Transmembrane helix</keyword>
<feature type="transmembrane region" description="Helical" evidence="1">
    <location>
        <begin position="57"/>
        <end position="75"/>
    </location>
</feature>
<dbReference type="HOGENOM" id="CLU_1711395_0_0_0"/>